<evidence type="ECO:0000256" key="1">
    <source>
        <dbReference type="SAM" id="SignalP"/>
    </source>
</evidence>
<evidence type="ECO:0000313" key="3">
    <source>
        <dbReference type="EMBL" id="GAA5098287.1"/>
    </source>
</evidence>
<feature type="signal peptide" evidence="1">
    <location>
        <begin position="1"/>
        <end position="20"/>
    </location>
</feature>
<dbReference type="Gene3D" id="1.20.1270.180">
    <property type="match status" value="1"/>
</dbReference>
<proteinExistence type="predicted"/>
<dbReference type="Proteomes" id="UP001500631">
    <property type="component" value="Unassembled WGS sequence"/>
</dbReference>
<dbReference type="InterPro" id="IPR009739">
    <property type="entry name" value="LprI-like_N"/>
</dbReference>
<feature type="chain" id="PRO_5045275508" description="Lysozyme inhibitor LprI-like N-terminal domain-containing protein" evidence="1">
    <location>
        <begin position="21"/>
        <end position="139"/>
    </location>
</feature>
<evidence type="ECO:0000259" key="2">
    <source>
        <dbReference type="Pfam" id="PF07007"/>
    </source>
</evidence>
<sequence>MRKYLLNLTILLFLTIFAFAEDARSRFPELDITNCNNYLTHQAMLTCEQTNLKNAEATIEQFYPKLYTFFPQEYQKVLDQSQFYWKQLIRTECKIITGINDPNNQEIKMLNCLTEKYKQRLSDLIYTIVIWENELGHFE</sequence>
<protein>
    <recommendedName>
        <fullName evidence="2">Lysozyme inhibitor LprI-like N-terminal domain-containing protein</fullName>
    </recommendedName>
</protein>
<accession>A0ABP9MQW8</accession>
<evidence type="ECO:0000313" key="4">
    <source>
        <dbReference type="Proteomes" id="UP001500631"/>
    </source>
</evidence>
<comment type="caution">
    <text evidence="3">The sequence shown here is derived from an EMBL/GenBank/DDBJ whole genome shotgun (WGS) entry which is preliminary data.</text>
</comment>
<gene>
    <name evidence="3" type="ORF">GCM10023338_10560</name>
</gene>
<organism evidence="3 4">
    <name type="scientific">Wohlfahrtiimonas larvae</name>
    <dbReference type="NCBI Taxonomy" id="1157986"/>
    <lineage>
        <taxon>Bacteria</taxon>
        <taxon>Pseudomonadati</taxon>
        <taxon>Pseudomonadota</taxon>
        <taxon>Gammaproteobacteria</taxon>
        <taxon>Cardiobacteriales</taxon>
        <taxon>Ignatzschineriaceae</taxon>
        <taxon>Wohlfahrtiimonas</taxon>
    </lineage>
</organism>
<keyword evidence="1" id="KW-0732">Signal</keyword>
<dbReference type="RefSeq" id="WP_077925132.1">
    <property type="nucleotide sequence ID" value="NZ_BAABKE010000003.1"/>
</dbReference>
<reference evidence="4" key="1">
    <citation type="journal article" date="2019" name="Int. J. Syst. Evol. Microbiol.">
        <title>The Global Catalogue of Microorganisms (GCM) 10K type strain sequencing project: providing services to taxonomists for standard genome sequencing and annotation.</title>
        <authorList>
            <consortium name="The Broad Institute Genomics Platform"/>
            <consortium name="The Broad Institute Genome Sequencing Center for Infectious Disease"/>
            <person name="Wu L."/>
            <person name="Ma J."/>
        </authorList>
    </citation>
    <scope>NUCLEOTIDE SEQUENCE [LARGE SCALE GENOMIC DNA]</scope>
    <source>
        <strain evidence="4">JCM 18424</strain>
    </source>
</reference>
<name>A0ABP9MQW8_9GAMM</name>
<dbReference type="EMBL" id="BAABKE010000003">
    <property type="protein sequence ID" value="GAA5098287.1"/>
    <property type="molecule type" value="Genomic_DNA"/>
</dbReference>
<feature type="domain" description="Lysozyme inhibitor LprI-like N-terminal" evidence="2">
    <location>
        <begin position="40"/>
        <end position="124"/>
    </location>
</feature>
<keyword evidence="4" id="KW-1185">Reference proteome</keyword>
<dbReference type="Pfam" id="PF07007">
    <property type="entry name" value="LprI"/>
    <property type="match status" value="1"/>
</dbReference>